<dbReference type="Gene3D" id="1.10.238.10">
    <property type="entry name" value="EF-hand"/>
    <property type="match status" value="1"/>
</dbReference>
<dbReference type="EMBL" id="CAXAMN010018003">
    <property type="protein sequence ID" value="CAK9051711.1"/>
    <property type="molecule type" value="Genomic_DNA"/>
</dbReference>
<comment type="caution">
    <text evidence="3">The sequence shown here is derived from an EMBL/GenBank/DDBJ whole genome shotgun (WGS) entry which is preliminary data.</text>
</comment>
<dbReference type="SUPFAM" id="SSF47473">
    <property type="entry name" value="EF-hand"/>
    <property type="match status" value="1"/>
</dbReference>
<keyword evidence="1" id="KW-0106">Calcium</keyword>
<dbReference type="PROSITE" id="PS50222">
    <property type="entry name" value="EF_HAND_2"/>
    <property type="match status" value="1"/>
</dbReference>
<reference evidence="3 4" key="1">
    <citation type="submission" date="2024-02" db="EMBL/GenBank/DDBJ databases">
        <authorList>
            <person name="Chen Y."/>
            <person name="Shah S."/>
            <person name="Dougan E. K."/>
            <person name="Thang M."/>
            <person name="Chan C."/>
        </authorList>
    </citation>
    <scope>NUCLEOTIDE SEQUENCE [LARGE SCALE GENOMIC DNA]</scope>
</reference>
<dbReference type="Proteomes" id="UP001642484">
    <property type="component" value="Unassembled WGS sequence"/>
</dbReference>
<feature type="non-terminal residue" evidence="3">
    <location>
        <position position="653"/>
    </location>
</feature>
<keyword evidence="4" id="KW-1185">Reference proteome</keyword>
<feature type="domain" description="EF-hand" evidence="2">
    <location>
        <begin position="492"/>
        <end position="527"/>
    </location>
</feature>
<dbReference type="PROSITE" id="PS00018">
    <property type="entry name" value="EF_HAND_1"/>
    <property type="match status" value="1"/>
</dbReference>
<evidence type="ECO:0000259" key="2">
    <source>
        <dbReference type="PROSITE" id="PS50222"/>
    </source>
</evidence>
<evidence type="ECO:0000313" key="4">
    <source>
        <dbReference type="Proteomes" id="UP001642484"/>
    </source>
</evidence>
<dbReference type="InterPro" id="IPR011992">
    <property type="entry name" value="EF-hand-dom_pair"/>
</dbReference>
<evidence type="ECO:0000256" key="1">
    <source>
        <dbReference type="ARBA" id="ARBA00022837"/>
    </source>
</evidence>
<gene>
    <name evidence="3" type="ORF">CCMP2556_LOCUS26200</name>
</gene>
<dbReference type="InterPro" id="IPR018247">
    <property type="entry name" value="EF_Hand_1_Ca_BS"/>
</dbReference>
<proteinExistence type="predicted"/>
<dbReference type="InterPro" id="IPR002048">
    <property type="entry name" value="EF_hand_dom"/>
</dbReference>
<name>A0ABP0MKI7_9DINO</name>
<accession>A0ABP0MKI7</accession>
<evidence type="ECO:0000313" key="3">
    <source>
        <dbReference type="EMBL" id="CAK9051711.1"/>
    </source>
</evidence>
<sequence>MEPVRKTWQEKLQGNNSCPNAERFSSMITRCHQTRSLPRYGSPPDVKEQQLRAVATVADLRRALKLSNERRSQDCKNYAPERLFSAKDTGRAHVCESEVSLTQAVVVPAKMQIAVQRIRRRHKPKKKIACPTTIRVGRLLPSVQECLNKFWSDEVNSDDLLRMRVVFRSMSEDGLHVLCDDLPELMMRCGFHTLSEEKCKKLVQEVTVFDYMDFQDFTDFSEKAILEERKGYRQLLKTWEPNSCDNFVDPVDNVKSFMKMLKVICTRKSVLDILDVAGLKDEPCNSPQEMLRFLAAYQACEGFSKQEVSSLRAAFKSCEEKPHAVGPEGRLIDPKSLSFGLLRFGGIYFVEAWRAMKHYQKASAAGVSFYEFLVCARRVRETQLQQVAEYVETICGEGENFIEELRSLCRPLGFTLQKVEVVEICQEKGIGLDGPLSLDCAWDFAEHVRSCHGFRKAEQAELVQSFLKFSQGEAELAVLKILELLNWLGLGGALEEAHQMLRQVDFNDNGVLDETEFLRLMRLQKERNLVSYTSAYCRLHLGDAITRSRIFAALAECDIFTENHLLEVITLKHGIKTASVNFSHAGVRRGSGKQPGISWDTWVILAEEARKVTPVWKRRSASFKEAEVSELRKAFGAEEVPVSDLIWMLLDSG</sequence>
<organism evidence="3 4">
    <name type="scientific">Durusdinium trenchii</name>
    <dbReference type="NCBI Taxonomy" id="1381693"/>
    <lineage>
        <taxon>Eukaryota</taxon>
        <taxon>Sar</taxon>
        <taxon>Alveolata</taxon>
        <taxon>Dinophyceae</taxon>
        <taxon>Suessiales</taxon>
        <taxon>Symbiodiniaceae</taxon>
        <taxon>Durusdinium</taxon>
    </lineage>
</organism>
<protein>
    <recommendedName>
        <fullName evidence="2">EF-hand domain-containing protein</fullName>
    </recommendedName>
</protein>